<sequence>MPQFSPTSLHSTRLVRSLAALIDTPSHDSGHQFSRRLGTLIDLGDSVKLANAQSGLKELVFEPGVVDPASIRRDFLAGRAAIINAILQACVPGETASRIRFPTVTATTLEAEATAPDAYSAFYRAQQSEISYAVLRLHTAIRADVAGISSGLQQLAALDGALGAAMGNHLRGYFGAVPALLARHVVTLRSDCLEQLDGKSYQADFWLMQLGKLRADIQNLLLAEVEARLLPLQGLVEALHDGMMD</sequence>
<proteinExistence type="predicted"/>
<dbReference type="RefSeq" id="WP_279248436.1">
    <property type="nucleotide sequence ID" value="NZ_SHNO01000001.1"/>
</dbReference>
<evidence type="ECO:0000313" key="1">
    <source>
        <dbReference type="EMBL" id="MCX2976695.1"/>
    </source>
</evidence>
<comment type="caution">
    <text evidence="1">The sequence shown here is derived from an EMBL/GenBank/DDBJ whole genome shotgun (WGS) entry which is preliminary data.</text>
</comment>
<dbReference type="Proteomes" id="UP001143304">
    <property type="component" value="Unassembled WGS sequence"/>
</dbReference>
<gene>
    <name evidence="1" type="ORF">EYC82_04945</name>
</gene>
<dbReference type="Pfam" id="PF11828">
    <property type="entry name" value="DUF3348"/>
    <property type="match status" value="1"/>
</dbReference>
<evidence type="ECO:0000313" key="2">
    <source>
        <dbReference type="Proteomes" id="UP001143304"/>
    </source>
</evidence>
<dbReference type="InterPro" id="IPR021783">
    <property type="entry name" value="DUF3348"/>
</dbReference>
<name>A0ABT3T3G1_9GAMM</name>
<organism evidence="1 2">
    <name type="scientific">Candidatus Marimicrobium litorale</name>
    <dbReference type="NCBI Taxonomy" id="2518991"/>
    <lineage>
        <taxon>Bacteria</taxon>
        <taxon>Pseudomonadati</taxon>
        <taxon>Pseudomonadota</taxon>
        <taxon>Gammaproteobacteria</taxon>
        <taxon>Cellvibrionales</taxon>
        <taxon>Halieaceae</taxon>
        <taxon>Marimicrobium</taxon>
    </lineage>
</organism>
<accession>A0ABT3T3G1</accession>
<dbReference type="EMBL" id="SHNO01000001">
    <property type="protein sequence ID" value="MCX2976695.1"/>
    <property type="molecule type" value="Genomic_DNA"/>
</dbReference>
<protein>
    <submittedName>
        <fullName evidence="1">DUF3348 family protein</fullName>
    </submittedName>
</protein>
<reference evidence="1" key="1">
    <citation type="submission" date="2019-02" db="EMBL/GenBank/DDBJ databases">
        <authorList>
            <person name="Li S.-H."/>
        </authorList>
    </citation>
    <scope>NUCLEOTIDE SEQUENCE</scope>
    <source>
        <strain evidence="1">IMCC11814</strain>
    </source>
</reference>
<keyword evidence="2" id="KW-1185">Reference proteome</keyword>